<name>A0A072U8M6_MEDTR</name>
<dbReference type="EMBL" id="CM001223">
    <property type="protein sequence ID" value="KEH22205.1"/>
    <property type="molecule type" value="Genomic_DNA"/>
</dbReference>
<sequence length="138" mass="15934">MLAKSYVVLFLVILFVLCNGSFDAKHQENQTMNNIQSNLKTNISLKSAMPLNAKWVNFDCGEVGRFVLPSEKAHYITWIPIDQDLSCHVNWGHSEATVTVFDAKIDHGHLVVNWLIRPDGFYHSLDNFFWDKRASWEH</sequence>
<gene>
    <name evidence="2" type="ordered locus">MTR_7g034295</name>
    <name evidence="3" type="ORF">MtrunA17_Chr7g0227891</name>
</gene>
<dbReference type="PANTHER" id="PTHR35630:SF1">
    <property type="entry name" value="LEGUMINOSIN GROUP486 SECRETED PEPTIDE"/>
    <property type="match status" value="1"/>
</dbReference>
<evidence type="ECO:0000256" key="1">
    <source>
        <dbReference type="SAM" id="SignalP"/>
    </source>
</evidence>
<reference evidence="4" key="3">
    <citation type="submission" date="2015-04" db="UniProtKB">
        <authorList>
            <consortium name="EnsemblPlants"/>
        </authorList>
    </citation>
    <scope>IDENTIFICATION</scope>
    <source>
        <strain evidence="4">cv. Jemalong A17</strain>
    </source>
</reference>
<evidence type="ECO:0000313" key="4">
    <source>
        <dbReference type="EnsemblPlants" id="KEH22205"/>
    </source>
</evidence>
<dbReference type="Proteomes" id="UP000002051">
    <property type="component" value="Unassembled WGS sequence"/>
</dbReference>
<dbReference type="Gramene" id="rna39438">
    <property type="protein sequence ID" value="RHN45208.1"/>
    <property type="gene ID" value="gene39438"/>
</dbReference>
<dbReference type="EnsemblPlants" id="KEH22205">
    <property type="protein sequence ID" value="KEH22205"/>
    <property type="gene ID" value="MTR_7g034295"/>
</dbReference>
<proteinExistence type="predicted"/>
<accession>A0A072U8M6</accession>
<reference evidence="3" key="4">
    <citation type="journal article" date="2018" name="Nat. Plants">
        <title>Whole-genome landscape of Medicago truncatula symbiotic genes.</title>
        <authorList>
            <person name="Pecrix Y."/>
            <person name="Gamas P."/>
            <person name="Carrere S."/>
        </authorList>
    </citation>
    <scope>NUCLEOTIDE SEQUENCE</scope>
    <source>
        <tissue evidence="3">Leaves</tissue>
    </source>
</reference>
<dbReference type="AlphaFoldDB" id="A0A072U8M6"/>
<organism evidence="2 5">
    <name type="scientific">Medicago truncatula</name>
    <name type="common">Barrel medic</name>
    <name type="synonym">Medicago tribuloides</name>
    <dbReference type="NCBI Taxonomy" id="3880"/>
    <lineage>
        <taxon>Eukaryota</taxon>
        <taxon>Viridiplantae</taxon>
        <taxon>Streptophyta</taxon>
        <taxon>Embryophyta</taxon>
        <taxon>Tracheophyta</taxon>
        <taxon>Spermatophyta</taxon>
        <taxon>Magnoliopsida</taxon>
        <taxon>eudicotyledons</taxon>
        <taxon>Gunneridae</taxon>
        <taxon>Pentapetalae</taxon>
        <taxon>rosids</taxon>
        <taxon>fabids</taxon>
        <taxon>Fabales</taxon>
        <taxon>Fabaceae</taxon>
        <taxon>Papilionoideae</taxon>
        <taxon>50 kb inversion clade</taxon>
        <taxon>NPAAA clade</taxon>
        <taxon>Hologalegina</taxon>
        <taxon>IRL clade</taxon>
        <taxon>Trifolieae</taxon>
        <taxon>Medicago</taxon>
    </lineage>
</organism>
<keyword evidence="5" id="KW-1185">Reference proteome</keyword>
<dbReference type="EMBL" id="PSQE01000007">
    <property type="protein sequence ID" value="RHN45208.1"/>
    <property type="molecule type" value="Genomic_DNA"/>
</dbReference>
<keyword evidence="1" id="KW-0732">Signal</keyword>
<evidence type="ECO:0000313" key="2">
    <source>
        <dbReference type="EMBL" id="KEH22205.1"/>
    </source>
</evidence>
<dbReference type="PANTHER" id="PTHR35630">
    <property type="entry name" value="LEGUMINOSIN GROUP486 SECRETED PEPTIDE"/>
    <property type="match status" value="1"/>
</dbReference>
<reference evidence="2 5" key="2">
    <citation type="journal article" date="2014" name="BMC Genomics">
        <title>An improved genome release (version Mt4.0) for the model legume Medicago truncatula.</title>
        <authorList>
            <person name="Tang H."/>
            <person name="Krishnakumar V."/>
            <person name="Bidwell S."/>
            <person name="Rosen B."/>
            <person name="Chan A."/>
            <person name="Zhou S."/>
            <person name="Gentzbittel L."/>
            <person name="Childs K.L."/>
            <person name="Yandell M."/>
            <person name="Gundlach H."/>
            <person name="Mayer K.F."/>
            <person name="Schwartz D.C."/>
            <person name="Town C.D."/>
        </authorList>
    </citation>
    <scope>GENOME REANNOTATION</scope>
    <source>
        <strain evidence="2">A17</strain>
        <strain evidence="4 5">cv. Jemalong A17</strain>
    </source>
</reference>
<reference evidence="2 5" key="1">
    <citation type="journal article" date="2011" name="Nature">
        <title>The Medicago genome provides insight into the evolution of rhizobial symbioses.</title>
        <authorList>
            <person name="Young N.D."/>
            <person name="Debelle F."/>
            <person name="Oldroyd G.E."/>
            <person name="Geurts R."/>
            <person name="Cannon S.B."/>
            <person name="Udvardi M.K."/>
            <person name="Benedito V.A."/>
            <person name="Mayer K.F."/>
            <person name="Gouzy J."/>
            <person name="Schoof H."/>
            <person name="Van de Peer Y."/>
            <person name="Proost S."/>
            <person name="Cook D.R."/>
            <person name="Meyers B.C."/>
            <person name="Spannagl M."/>
            <person name="Cheung F."/>
            <person name="De Mita S."/>
            <person name="Krishnakumar V."/>
            <person name="Gundlach H."/>
            <person name="Zhou S."/>
            <person name="Mudge J."/>
            <person name="Bharti A.K."/>
            <person name="Murray J.D."/>
            <person name="Naoumkina M.A."/>
            <person name="Rosen B."/>
            <person name="Silverstein K.A."/>
            <person name="Tang H."/>
            <person name="Rombauts S."/>
            <person name="Zhao P.X."/>
            <person name="Zhou P."/>
            <person name="Barbe V."/>
            <person name="Bardou P."/>
            <person name="Bechner M."/>
            <person name="Bellec A."/>
            <person name="Berger A."/>
            <person name="Berges H."/>
            <person name="Bidwell S."/>
            <person name="Bisseling T."/>
            <person name="Choisne N."/>
            <person name="Couloux A."/>
            <person name="Denny R."/>
            <person name="Deshpande S."/>
            <person name="Dai X."/>
            <person name="Doyle J.J."/>
            <person name="Dudez A.M."/>
            <person name="Farmer A.D."/>
            <person name="Fouteau S."/>
            <person name="Franken C."/>
            <person name="Gibelin C."/>
            <person name="Gish J."/>
            <person name="Goldstein S."/>
            <person name="Gonzalez A.J."/>
            <person name="Green P.J."/>
            <person name="Hallab A."/>
            <person name="Hartog M."/>
            <person name="Hua A."/>
            <person name="Humphray S.J."/>
            <person name="Jeong D.H."/>
            <person name="Jing Y."/>
            <person name="Jocker A."/>
            <person name="Kenton S.M."/>
            <person name="Kim D.J."/>
            <person name="Klee K."/>
            <person name="Lai H."/>
            <person name="Lang C."/>
            <person name="Lin S."/>
            <person name="Macmil S.L."/>
            <person name="Magdelenat G."/>
            <person name="Matthews L."/>
            <person name="McCorrison J."/>
            <person name="Monaghan E.L."/>
            <person name="Mun J.H."/>
            <person name="Najar F.Z."/>
            <person name="Nicholson C."/>
            <person name="Noirot C."/>
            <person name="O'Bleness M."/>
            <person name="Paule C.R."/>
            <person name="Poulain J."/>
            <person name="Prion F."/>
            <person name="Qin B."/>
            <person name="Qu C."/>
            <person name="Retzel E.F."/>
            <person name="Riddle C."/>
            <person name="Sallet E."/>
            <person name="Samain S."/>
            <person name="Samson N."/>
            <person name="Sanders I."/>
            <person name="Saurat O."/>
            <person name="Scarpelli C."/>
            <person name="Schiex T."/>
            <person name="Segurens B."/>
            <person name="Severin A.J."/>
            <person name="Sherrier D.J."/>
            <person name="Shi R."/>
            <person name="Sims S."/>
            <person name="Singer S.R."/>
            <person name="Sinharoy S."/>
            <person name="Sterck L."/>
            <person name="Viollet A."/>
            <person name="Wang B.B."/>
            <person name="Wang K."/>
            <person name="Wang M."/>
            <person name="Wang X."/>
            <person name="Warfsmann J."/>
            <person name="Weissenbach J."/>
            <person name="White D.D."/>
            <person name="White J.D."/>
            <person name="Wiley G.B."/>
            <person name="Wincker P."/>
            <person name="Xing Y."/>
            <person name="Yang L."/>
            <person name="Yao Z."/>
            <person name="Ying F."/>
            <person name="Zhai J."/>
            <person name="Zhou L."/>
            <person name="Zuber A."/>
            <person name="Denarie J."/>
            <person name="Dixon R.A."/>
            <person name="May G.D."/>
            <person name="Schwartz D.C."/>
            <person name="Rogers J."/>
            <person name="Quetier F."/>
            <person name="Town C.D."/>
            <person name="Roe B.A."/>
        </authorList>
    </citation>
    <scope>NUCLEOTIDE SEQUENCE [LARGE SCALE GENOMIC DNA]</scope>
    <source>
        <strain evidence="2">A17</strain>
        <strain evidence="4 5">cv. Jemalong A17</strain>
    </source>
</reference>
<protein>
    <submittedName>
        <fullName evidence="2">Leguminosin group486 secreted peptide</fullName>
    </submittedName>
    <submittedName>
        <fullName evidence="3">Putative plant self-incompatibility S1</fullName>
    </submittedName>
</protein>
<dbReference type="Proteomes" id="UP000265566">
    <property type="component" value="Chromosome 7"/>
</dbReference>
<dbReference type="HOGENOM" id="CLU_154122_0_0_1"/>
<feature type="signal peptide" evidence="1">
    <location>
        <begin position="1"/>
        <end position="20"/>
    </location>
</feature>
<feature type="chain" id="PRO_5014499385" evidence="1">
    <location>
        <begin position="21"/>
        <end position="138"/>
    </location>
</feature>
<evidence type="ECO:0000313" key="5">
    <source>
        <dbReference type="Proteomes" id="UP000002051"/>
    </source>
</evidence>
<evidence type="ECO:0000313" key="3">
    <source>
        <dbReference type="EMBL" id="RHN45208.1"/>
    </source>
</evidence>